<dbReference type="AlphaFoldDB" id="A0A978VKL8"/>
<evidence type="ECO:0000256" key="1">
    <source>
        <dbReference type="SAM" id="Phobius"/>
    </source>
</evidence>
<evidence type="ECO:0000313" key="3">
    <source>
        <dbReference type="Proteomes" id="UP000813462"/>
    </source>
</evidence>
<accession>A0A978VKL8</accession>
<keyword evidence="1" id="KW-1133">Transmembrane helix</keyword>
<protein>
    <submittedName>
        <fullName evidence="2">Uncharacterized protein</fullName>
    </submittedName>
</protein>
<proteinExistence type="predicted"/>
<comment type="caution">
    <text evidence="2">The sequence shown here is derived from an EMBL/GenBank/DDBJ whole genome shotgun (WGS) entry which is preliminary data.</text>
</comment>
<evidence type="ECO:0000313" key="2">
    <source>
        <dbReference type="EMBL" id="KAH7533637.1"/>
    </source>
</evidence>
<feature type="transmembrane region" description="Helical" evidence="1">
    <location>
        <begin position="81"/>
        <end position="103"/>
    </location>
</feature>
<reference evidence="2" key="1">
    <citation type="journal article" date="2021" name="Front. Plant Sci.">
        <title>Chromosome-Scale Genome Assembly for Chinese Sour Jujube and Insights Into Its Genome Evolution and Domestication Signature.</title>
        <authorList>
            <person name="Shen L.-Y."/>
            <person name="Luo H."/>
            <person name="Wang X.-L."/>
            <person name="Wang X.-M."/>
            <person name="Qiu X.-J."/>
            <person name="Liu H."/>
            <person name="Zhou S.-S."/>
            <person name="Jia K.-H."/>
            <person name="Nie S."/>
            <person name="Bao Y.-T."/>
            <person name="Zhang R.-G."/>
            <person name="Yun Q.-Z."/>
            <person name="Chai Y.-H."/>
            <person name="Lu J.-Y."/>
            <person name="Li Y."/>
            <person name="Zhao S.-W."/>
            <person name="Mao J.-F."/>
            <person name="Jia S.-G."/>
            <person name="Mao Y.-M."/>
        </authorList>
    </citation>
    <scope>NUCLEOTIDE SEQUENCE</scope>
    <source>
        <strain evidence="2">AT0</strain>
        <tissue evidence="2">Leaf</tissue>
    </source>
</reference>
<organism evidence="2 3">
    <name type="scientific">Ziziphus jujuba var. spinosa</name>
    <dbReference type="NCBI Taxonomy" id="714518"/>
    <lineage>
        <taxon>Eukaryota</taxon>
        <taxon>Viridiplantae</taxon>
        <taxon>Streptophyta</taxon>
        <taxon>Embryophyta</taxon>
        <taxon>Tracheophyta</taxon>
        <taxon>Spermatophyta</taxon>
        <taxon>Magnoliopsida</taxon>
        <taxon>eudicotyledons</taxon>
        <taxon>Gunneridae</taxon>
        <taxon>Pentapetalae</taxon>
        <taxon>rosids</taxon>
        <taxon>fabids</taxon>
        <taxon>Rosales</taxon>
        <taxon>Rhamnaceae</taxon>
        <taxon>Paliureae</taxon>
        <taxon>Ziziphus</taxon>
    </lineage>
</organism>
<sequence length="110" mass="12578">MAYGFLKVGISQTMLWLKGRQYMDTKTNMEEEEAGGVLRRRSRREVASEECIPSLLCIFSAICYAGFNIISKVYLDKGMSVYVLVAYGHAFETLTTAFLAFLFERYLFSL</sequence>
<gene>
    <name evidence="2" type="ORF">FEM48_Zijuj04G0152800</name>
</gene>
<name>A0A978VKL8_ZIZJJ</name>
<dbReference type="Proteomes" id="UP000813462">
    <property type="component" value="Unassembled WGS sequence"/>
</dbReference>
<feature type="transmembrane region" description="Helical" evidence="1">
    <location>
        <begin position="51"/>
        <end position="75"/>
    </location>
</feature>
<keyword evidence="1" id="KW-0812">Transmembrane</keyword>
<dbReference type="EMBL" id="JAEACU010000004">
    <property type="protein sequence ID" value="KAH7533637.1"/>
    <property type="molecule type" value="Genomic_DNA"/>
</dbReference>
<keyword evidence="1" id="KW-0472">Membrane</keyword>